<dbReference type="EMBL" id="KV441559">
    <property type="protein sequence ID" value="OAG00697.1"/>
    <property type="molecule type" value="Genomic_DNA"/>
</dbReference>
<keyword evidence="4" id="KW-1185">Reference proteome</keyword>
<evidence type="ECO:0000313" key="3">
    <source>
        <dbReference type="EMBL" id="OAG00697.1"/>
    </source>
</evidence>
<accession>A0A177C1T5</accession>
<dbReference type="RefSeq" id="XP_018031062.1">
    <property type="nucleotide sequence ID" value="XM_018183338.1"/>
</dbReference>
<dbReference type="AlphaFoldDB" id="A0A177C1T5"/>
<feature type="transmembrane region" description="Helical" evidence="2">
    <location>
        <begin position="193"/>
        <end position="213"/>
    </location>
</feature>
<feature type="compositionally biased region" description="Basic and acidic residues" evidence="1">
    <location>
        <begin position="74"/>
        <end position="87"/>
    </location>
</feature>
<organism evidence="3 4">
    <name type="scientific">Paraphaeosphaeria sporulosa</name>
    <dbReference type="NCBI Taxonomy" id="1460663"/>
    <lineage>
        <taxon>Eukaryota</taxon>
        <taxon>Fungi</taxon>
        <taxon>Dikarya</taxon>
        <taxon>Ascomycota</taxon>
        <taxon>Pezizomycotina</taxon>
        <taxon>Dothideomycetes</taxon>
        <taxon>Pleosporomycetidae</taxon>
        <taxon>Pleosporales</taxon>
        <taxon>Massarineae</taxon>
        <taxon>Didymosphaeriaceae</taxon>
        <taxon>Paraphaeosphaeria</taxon>
    </lineage>
</organism>
<keyword evidence="2" id="KW-0472">Membrane</keyword>
<reference evidence="3 4" key="1">
    <citation type="submission" date="2016-05" db="EMBL/GenBank/DDBJ databases">
        <title>Comparative analysis of secretome profiles of manganese(II)-oxidizing ascomycete fungi.</title>
        <authorList>
            <consortium name="DOE Joint Genome Institute"/>
            <person name="Zeiner C.A."/>
            <person name="Purvine S.O."/>
            <person name="Zink E.M."/>
            <person name="Wu S."/>
            <person name="Pasa-Tolic L."/>
            <person name="Chaput D.L."/>
            <person name="Haridas S."/>
            <person name="Grigoriev I.V."/>
            <person name="Santelli C.M."/>
            <person name="Hansel C.M."/>
        </authorList>
    </citation>
    <scope>NUCLEOTIDE SEQUENCE [LARGE SCALE GENOMIC DNA]</scope>
    <source>
        <strain evidence="3 4">AP3s5-JAC2a</strain>
    </source>
</reference>
<proteinExistence type="predicted"/>
<gene>
    <name evidence="3" type="ORF">CC84DRAFT_1222177</name>
</gene>
<feature type="region of interest" description="Disordered" evidence="1">
    <location>
        <begin position="1"/>
        <end position="87"/>
    </location>
</feature>
<protein>
    <submittedName>
        <fullName evidence="3">Uncharacterized protein</fullName>
    </submittedName>
</protein>
<keyword evidence="2" id="KW-0812">Transmembrane</keyword>
<sequence length="247" mass="28003">MEPETEKPASNMPRDHDAARLSSLWHSDNDDFSDEPNTDYRPHTSTDNSVRERSPIPSDPDLDSLPYSDDDRDPSDPERVYEEHVSDARLDHRNATLELASKHGFNWHAIPEWEMQKVDEEYGERLAAAYKEYRASACQTPASGPCKGVKMRRPQMSRRRAGAADARGRGPKWMGVDEELWKAREGAARWKSWCIWVSCLAGAVLLVLGAVLLKAWSDVDLCEAERWALLQEVGEGLWYMGEGEGMK</sequence>
<name>A0A177C1T5_9PLEO</name>
<evidence type="ECO:0000313" key="4">
    <source>
        <dbReference type="Proteomes" id="UP000077069"/>
    </source>
</evidence>
<dbReference type="GeneID" id="28766824"/>
<dbReference type="InParanoid" id="A0A177C1T5"/>
<feature type="region of interest" description="Disordered" evidence="1">
    <location>
        <begin position="144"/>
        <end position="169"/>
    </location>
</feature>
<evidence type="ECO:0000256" key="1">
    <source>
        <dbReference type="SAM" id="MobiDB-lite"/>
    </source>
</evidence>
<evidence type="ECO:0000256" key="2">
    <source>
        <dbReference type="SAM" id="Phobius"/>
    </source>
</evidence>
<feature type="compositionally biased region" description="Basic and acidic residues" evidence="1">
    <location>
        <begin position="1"/>
        <end position="19"/>
    </location>
</feature>
<feature type="compositionally biased region" description="Basic and acidic residues" evidence="1">
    <location>
        <begin position="38"/>
        <end position="54"/>
    </location>
</feature>
<feature type="compositionally biased region" description="Basic residues" evidence="1">
    <location>
        <begin position="149"/>
        <end position="161"/>
    </location>
</feature>
<dbReference type="OrthoDB" id="10577574at2759"/>
<dbReference type="Proteomes" id="UP000077069">
    <property type="component" value="Unassembled WGS sequence"/>
</dbReference>
<keyword evidence="2" id="KW-1133">Transmembrane helix</keyword>